<feature type="transmembrane region" description="Helical" evidence="7">
    <location>
        <begin position="21"/>
        <end position="42"/>
    </location>
</feature>
<dbReference type="Proteomes" id="UP000177894">
    <property type="component" value="Chromosome"/>
</dbReference>
<name>A0AAC9WG69_9CLOT</name>
<keyword evidence="11" id="KW-0067">ATP-binding</keyword>
<comment type="similarity">
    <text evidence="6">Belongs to the ABC-4 integral membrane protein family.</text>
</comment>
<sequence length="396" mass="42976">MNLIEILRSIVINIKGNKSKVFLTTLGVIVGSLTIVLVLAIGNGSQASVEEQFASLSVGTIQIGSGFGRQGVERLNMEVVEAIKVDAPSIAKVAIMITSRGNVNFYNTSSQASIAGVTEDLKEINNLDLAYGEFITDENSAFNDRVAVIGMDIAELFFEEDVSEAIGSRITIEGRRYEIIGVLKRLGDSQIRGLSPDEGVFLPYDVAERYVVGRNANPNIIALAKDIHYVSSGIEEIQSILYTLYRDKSEQFMIIDAGSRLESAKASARAMTLMLFSVATVVLVVGGIGIMNVLFVSVKERTKEIGIMKAIGARKKDILLMFLFEAIIISGAGGFLGILSSTLIMPIMNHFQIRVIPSSFGYFLAFTFSVVIGTFFGYYPASKAASLNPIDALNYE</sequence>
<keyword evidence="2" id="KW-1003">Cell membrane</keyword>
<dbReference type="RefSeq" id="WP_070970006.1">
    <property type="nucleotide sequence ID" value="NZ_CP017603.1"/>
</dbReference>
<reference evidence="10 12" key="1">
    <citation type="submission" date="2016-10" db="EMBL/GenBank/DDBJ databases">
        <title>Complete Genome Sequence of Acetogen Clostridium formicoaceticum ATCC 27076.</title>
        <authorList>
            <person name="Bao T."/>
            <person name="Cheng C."/>
            <person name="Zhao J."/>
            <person name="Yang S.-T."/>
            <person name="Wang J."/>
            <person name="Wang M."/>
        </authorList>
    </citation>
    <scope>NUCLEOTIDE SEQUENCE [LARGE SCALE GENOMIC DNA]</scope>
    <source>
        <strain evidence="10 12">ATCC 27076</strain>
    </source>
</reference>
<evidence type="ECO:0000313" key="13">
    <source>
        <dbReference type="Proteomes" id="UP000192478"/>
    </source>
</evidence>
<dbReference type="GO" id="GO:0005886">
    <property type="term" value="C:plasma membrane"/>
    <property type="evidence" value="ECO:0007669"/>
    <property type="project" value="UniProtKB-SubCell"/>
</dbReference>
<dbReference type="GO" id="GO:0016787">
    <property type="term" value="F:hydrolase activity"/>
    <property type="evidence" value="ECO:0007669"/>
    <property type="project" value="UniProtKB-KW"/>
</dbReference>
<dbReference type="KEGG" id="cfm:BJL90_15570"/>
<evidence type="ECO:0000313" key="10">
    <source>
        <dbReference type="EMBL" id="AOY77141.1"/>
    </source>
</evidence>
<evidence type="ECO:0000256" key="7">
    <source>
        <dbReference type="SAM" id="Phobius"/>
    </source>
</evidence>
<dbReference type="InterPro" id="IPR003838">
    <property type="entry name" value="ABC3_permease_C"/>
</dbReference>
<feature type="transmembrane region" description="Helical" evidence="7">
    <location>
        <begin position="359"/>
        <end position="379"/>
    </location>
</feature>
<evidence type="ECO:0000256" key="2">
    <source>
        <dbReference type="ARBA" id="ARBA00022475"/>
    </source>
</evidence>
<dbReference type="Proteomes" id="UP000192478">
    <property type="component" value="Chromosome"/>
</dbReference>
<dbReference type="InterPro" id="IPR050250">
    <property type="entry name" value="Macrolide_Exporter_MacB"/>
</dbReference>
<evidence type="ECO:0000313" key="12">
    <source>
        <dbReference type="Proteomes" id="UP000177894"/>
    </source>
</evidence>
<keyword evidence="12" id="KW-1185">Reference proteome</keyword>
<feature type="domain" description="ABC3 transporter permease C-terminal" evidence="8">
    <location>
        <begin position="277"/>
        <end position="389"/>
    </location>
</feature>
<dbReference type="Pfam" id="PF02687">
    <property type="entry name" value="FtsX"/>
    <property type="match status" value="1"/>
</dbReference>
<dbReference type="InterPro" id="IPR025857">
    <property type="entry name" value="MacB_PCD"/>
</dbReference>
<dbReference type="PANTHER" id="PTHR30572:SF4">
    <property type="entry name" value="ABC TRANSPORTER PERMEASE YTRF"/>
    <property type="match status" value="1"/>
</dbReference>
<dbReference type="GO" id="GO:0005524">
    <property type="term" value="F:ATP binding"/>
    <property type="evidence" value="ECO:0007669"/>
    <property type="project" value="UniProtKB-KW"/>
</dbReference>
<evidence type="ECO:0000256" key="1">
    <source>
        <dbReference type="ARBA" id="ARBA00004651"/>
    </source>
</evidence>
<evidence type="ECO:0000256" key="4">
    <source>
        <dbReference type="ARBA" id="ARBA00022989"/>
    </source>
</evidence>
<evidence type="ECO:0000256" key="5">
    <source>
        <dbReference type="ARBA" id="ARBA00023136"/>
    </source>
</evidence>
<dbReference type="EC" id="3.6.3.-" evidence="11"/>
<keyword evidence="5 7" id="KW-0472">Membrane</keyword>
<evidence type="ECO:0000259" key="8">
    <source>
        <dbReference type="Pfam" id="PF02687"/>
    </source>
</evidence>
<feature type="transmembrane region" description="Helical" evidence="7">
    <location>
        <begin position="273"/>
        <end position="298"/>
    </location>
</feature>
<feature type="transmembrane region" description="Helical" evidence="7">
    <location>
        <begin position="318"/>
        <end position="339"/>
    </location>
</feature>
<accession>A0AAC9WG69</accession>
<evidence type="ECO:0000313" key="11">
    <source>
        <dbReference type="EMBL" id="ARE87657.1"/>
    </source>
</evidence>
<dbReference type="Pfam" id="PF12704">
    <property type="entry name" value="MacB_PCD"/>
    <property type="match status" value="1"/>
</dbReference>
<dbReference type="EMBL" id="CP020559">
    <property type="protein sequence ID" value="ARE87657.1"/>
    <property type="molecule type" value="Genomic_DNA"/>
</dbReference>
<dbReference type="AlphaFoldDB" id="A0AAC9WG69"/>
<dbReference type="GO" id="GO:0022857">
    <property type="term" value="F:transmembrane transporter activity"/>
    <property type="evidence" value="ECO:0007669"/>
    <property type="project" value="TreeGrafter"/>
</dbReference>
<gene>
    <name evidence="11" type="primary">macB_4</name>
    <name evidence="10" type="ORF">BJL90_15570</name>
    <name evidence="11" type="ORF">CLFO_20570</name>
</gene>
<keyword evidence="11" id="KW-0547">Nucleotide-binding</keyword>
<organism evidence="11 13">
    <name type="scientific">Clostridium formicaceticum</name>
    <dbReference type="NCBI Taxonomy" id="1497"/>
    <lineage>
        <taxon>Bacteria</taxon>
        <taxon>Bacillati</taxon>
        <taxon>Bacillota</taxon>
        <taxon>Clostridia</taxon>
        <taxon>Eubacteriales</taxon>
        <taxon>Clostridiaceae</taxon>
        <taxon>Clostridium</taxon>
    </lineage>
</organism>
<dbReference type="PANTHER" id="PTHR30572">
    <property type="entry name" value="MEMBRANE COMPONENT OF TRANSPORTER-RELATED"/>
    <property type="match status" value="1"/>
</dbReference>
<evidence type="ECO:0000259" key="9">
    <source>
        <dbReference type="Pfam" id="PF12704"/>
    </source>
</evidence>
<keyword evidence="4 7" id="KW-1133">Transmembrane helix</keyword>
<protein>
    <submittedName>
        <fullName evidence="11">Macrolide export ATP-binding/permease protein MacB</fullName>
        <ecNumber evidence="11">3.6.3.-</ecNumber>
    </submittedName>
</protein>
<evidence type="ECO:0000256" key="6">
    <source>
        <dbReference type="ARBA" id="ARBA00038076"/>
    </source>
</evidence>
<feature type="domain" description="MacB-like periplasmic core" evidence="9">
    <location>
        <begin position="22"/>
        <end position="226"/>
    </location>
</feature>
<dbReference type="EMBL" id="CP017603">
    <property type="protein sequence ID" value="AOY77141.1"/>
    <property type="molecule type" value="Genomic_DNA"/>
</dbReference>
<evidence type="ECO:0000256" key="3">
    <source>
        <dbReference type="ARBA" id="ARBA00022692"/>
    </source>
</evidence>
<comment type="subcellular location">
    <subcellularLocation>
        <location evidence="1">Cell membrane</location>
        <topology evidence="1">Multi-pass membrane protein</topology>
    </subcellularLocation>
</comment>
<keyword evidence="11" id="KW-0378">Hydrolase</keyword>
<keyword evidence="3 7" id="KW-0812">Transmembrane</keyword>
<proteinExistence type="inferred from homology"/>
<reference evidence="11 13" key="2">
    <citation type="submission" date="2017-03" db="EMBL/GenBank/DDBJ databases">
        <title>Complete sequence of Clostridium formicaceticum DSM 92.</title>
        <authorList>
            <person name="Poehlein A."/>
            <person name="Karl M."/>
            <person name="Bengelsdorf F.R."/>
            <person name="Duerre P."/>
            <person name="Daniel R."/>
        </authorList>
    </citation>
    <scope>NUCLEOTIDE SEQUENCE [LARGE SCALE GENOMIC DNA]</scope>
    <source>
        <strain evidence="11 13">DSM 92</strain>
    </source>
</reference>